<evidence type="ECO:0000256" key="1">
    <source>
        <dbReference type="ARBA" id="ARBA00004196"/>
    </source>
</evidence>
<dbReference type="HOGENOM" id="CLU_019602_18_5_11"/>
<dbReference type="PANTHER" id="PTHR35936">
    <property type="entry name" value="MEMBRANE-BOUND LYTIC MUREIN TRANSGLYCOSYLASE F"/>
    <property type="match status" value="1"/>
</dbReference>
<dbReference type="SMART" id="SM00062">
    <property type="entry name" value="PBPb"/>
    <property type="match status" value="1"/>
</dbReference>
<sequence length="270" mass="28769">MSATKRISAIAIATLMLAACSTTTATPAGKLLETTKATKTIAVGTEGTYRPYSYTDESGNLAGIEVDIMKLLAKDLGADVKFTVAPWDGLIAGVDAGKYPVVINNLAVSDERKEKYDFTVPYTRDVAKFAVRADSPLTSIDDLTTQKAAQSTTSNLGMLAKETYKLDIVPVEGFVQAIDLVSAGRADTTLNSLVTFKLYAENNPKSAIRLLDGEVETPGCCSILVKKGEDAFLKELNAAITKRLKDGSIAEITKKYVGEDISAQPQAGTK</sequence>
<proteinExistence type="inferred from homology"/>
<comment type="subcellular location">
    <subcellularLocation>
        <location evidence="1">Cell envelope</location>
    </subcellularLocation>
</comment>
<feature type="domain" description="Solute-binding protein family 3/N-terminal" evidence="6">
    <location>
        <begin position="40"/>
        <end position="260"/>
    </location>
</feature>
<evidence type="ECO:0000256" key="2">
    <source>
        <dbReference type="ARBA" id="ARBA00010333"/>
    </source>
</evidence>
<dbReference type="SUPFAM" id="SSF53850">
    <property type="entry name" value="Periplasmic binding protein-like II"/>
    <property type="match status" value="1"/>
</dbReference>
<keyword evidence="3 5" id="KW-0732">Signal</keyword>
<evidence type="ECO:0000313" key="7">
    <source>
        <dbReference type="EMBL" id="ADH92867.1"/>
    </source>
</evidence>
<dbReference type="Proteomes" id="UP000000376">
    <property type="component" value="Chromosome"/>
</dbReference>
<dbReference type="PROSITE" id="PS01039">
    <property type="entry name" value="SBP_BACTERIAL_3"/>
    <property type="match status" value="1"/>
</dbReference>
<feature type="signal peptide" evidence="5">
    <location>
        <begin position="1"/>
        <end position="24"/>
    </location>
</feature>
<dbReference type="PROSITE" id="PS51257">
    <property type="entry name" value="PROKAR_LIPOPROTEIN"/>
    <property type="match status" value="1"/>
</dbReference>
<evidence type="ECO:0000259" key="6">
    <source>
        <dbReference type="SMART" id="SM00062"/>
    </source>
</evidence>
<dbReference type="AlphaFoldDB" id="D7BPL8"/>
<name>D7BPL8_ARCHD</name>
<evidence type="ECO:0000313" key="8">
    <source>
        <dbReference type="Proteomes" id="UP000000376"/>
    </source>
</evidence>
<dbReference type="InterPro" id="IPR001638">
    <property type="entry name" value="Solute-binding_3/MltF_N"/>
</dbReference>
<dbReference type="EMBL" id="CP002045">
    <property type="protein sequence ID" value="ADH92867.1"/>
    <property type="molecule type" value="Genomic_DNA"/>
</dbReference>
<evidence type="ECO:0000256" key="4">
    <source>
        <dbReference type="RuleBase" id="RU003744"/>
    </source>
</evidence>
<evidence type="ECO:0000256" key="5">
    <source>
        <dbReference type="SAM" id="SignalP"/>
    </source>
</evidence>
<dbReference type="KEGG" id="ahe:Arch_1154"/>
<dbReference type="GO" id="GO:0030313">
    <property type="term" value="C:cell envelope"/>
    <property type="evidence" value="ECO:0007669"/>
    <property type="project" value="UniProtKB-SubCell"/>
</dbReference>
<dbReference type="RefSeq" id="WP_013170361.1">
    <property type="nucleotide sequence ID" value="NC_014218.1"/>
</dbReference>
<dbReference type="Pfam" id="PF00497">
    <property type="entry name" value="SBP_bac_3"/>
    <property type="match status" value="1"/>
</dbReference>
<dbReference type="STRING" id="644284.Arch_1154"/>
<dbReference type="InterPro" id="IPR018313">
    <property type="entry name" value="SBP_3_CS"/>
</dbReference>
<evidence type="ECO:0000256" key="3">
    <source>
        <dbReference type="ARBA" id="ARBA00022729"/>
    </source>
</evidence>
<protein>
    <submittedName>
        <fullName evidence="7">Extracellular solute-binding protein family 3</fullName>
    </submittedName>
</protein>
<dbReference type="OrthoDB" id="9814902at2"/>
<organism evidence="7 8">
    <name type="scientific">Arcanobacterium haemolyticum (strain ATCC 9345 / DSM 20595 / CCM 5947 / CCUG 17215 / LMG 16163 / NBRC 15585 / NCTC 8452 / 11018)</name>
    <dbReference type="NCBI Taxonomy" id="644284"/>
    <lineage>
        <taxon>Bacteria</taxon>
        <taxon>Bacillati</taxon>
        <taxon>Actinomycetota</taxon>
        <taxon>Actinomycetes</taxon>
        <taxon>Actinomycetales</taxon>
        <taxon>Actinomycetaceae</taxon>
        <taxon>Arcanobacterium</taxon>
    </lineage>
</organism>
<gene>
    <name evidence="7" type="ordered locus">Arch_1154</name>
</gene>
<feature type="chain" id="PRO_5039177231" evidence="5">
    <location>
        <begin position="25"/>
        <end position="270"/>
    </location>
</feature>
<keyword evidence="8" id="KW-1185">Reference proteome</keyword>
<comment type="similarity">
    <text evidence="2 4">Belongs to the bacterial solute-binding protein 3 family.</text>
</comment>
<dbReference type="Gene3D" id="3.40.190.10">
    <property type="entry name" value="Periplasmic binding protein-like II"/>
    <property type="match status" value="2"/>
</dbReference>
<reference evidence="7 8" key="1">
    <citation type="journal article" date="2010" name="Stand. Genomic Sci.">
        <title>Complete genome sequence of Arcanobacterium haemolyticum type strain (11018).</title>
        <authorList>
            <person name="Yasawong M."/>
            <person name="Teshima H."/>
            <person name="Lapidus A."/>
            <person name="Nolan M."/>
            <person name="Lucas S."/>
            <person name="Glavina Del Rio T."/>
            <person name="Tice H."/>
            <person name="Cheng J."/>
            <person name="Bruce D."/>
            <person name="Detter C."/>
            <person name="Tapia R."/>
            <person name="Han C."/>
            <person name="Goodwin L."/>
            <person name="Pitluck S."/>
            <person name="Liolios K."/>
            <person name="Ivanova N."/>
            <person name="Mavromatis K."/>
            <person name="Mikhailova N."/>
            <person name="Pati A."/>
            <person name="Chen A."/>
            <person name="Palaniappan K."/>
            <person name="Land M."/>
            <person name="Hauser L."/>
            <person name="Chang Y."/>
            <person name="Jeffries C."/>
            <person name="Rohde M."/>
            <person name="Sikorski J."/>
            <person name="Pukall R."/>
            <person name="Goker M."/>
            <person name="Woyke T."/>
            <person name="Bristow J."/>
            <person name="Eisen J."/>
            <person name="Markowitz V."/>
            <person name="Hugenholtz P."/>
            <person name="Kyrpides N."/>
            <person name="Klenk H."/>
        </authorList>
    </citation>
    <scope>NUCLEOTIDE SEQUENCE [LARGE SCALE GENOMIC DNA]</scope>
    <source>
        <strain evidence="8">ATCC 9345 / DSM 20595 / CCUG 17215 / LMG 16163 / NBRC 15585 / NCTC 8452 / 11018</strain>
    </source>
</reference>
<accession>D7BPL8</accession>
<dbReference type="PANTHER" id="PTHR35936:SF34">
    <property type="entry name" value="ABC TRANSPORTER EXTRACELLULAR-BINDING PROTEIN YCKB-RELATED"/>
    <property type="match status" value="1"/>
</dbReference>
<dbReference type="eggNOG" id="COG0834">
    <property type="taxonomic scope" value="Bacteria"/>
</dbReference>